<feature type="chain" id="PRO_5011745063" description="Short C-terminal domain-containing protein" evidence="1">
    <location>
        <begin position="22"/>
        <end position="115"/>
    </location>
</feature>
<reference evidence="3" key="1">
    <citation type="submission" date="2016-10" db="EMBL/GenBank/DDBJ databases">
        <authorList>
            <person name="Varghese N."/>
            <person name="Submissions S."/>
        </authorList>
    </citation>
    <scope>NUCLEOTIDE SEQUENCE [LARGE SCALE GENOMIC DNA]</scope>
    <source>
        <strain evidence="3">BL36</strain>
    </source>
</reference>
<keyword evidence="3" id="KW-1185">Reference proteome</keyword>
<name>A0A1I4T694_9HYPH</name>
<dbReference type="AlphaFoldDB" id="A0A1I4T694"/>
<dbReference type="Proteomes" id="UP000199048">
    <property type="component" value="Unassembled WGS sequence"/>
</dbReference>
<accession>A0A1I4T694</accession>
<feature type="signal peptide" evidence="1">
    <location>
        <begin position="1"/>
        <end position="21"/>
    </location>
</feature>
<evidence type="ECO:0008006" key="4">
    <source>
        <dbReference type="Google" id="ProtNLM"/>
    </source>
</evidence>
<dbReference type="RefSeq" id="WP_139234240.1">
    <property type="nucleotide sequence ID" value="NZ_FOTK01000050.1"/>
</dbReference>
<organism evidence="2 3">
    <name type="scientific">Methylobacterium pseudosasicola</name>
    <dbReference type="NCBI Taxonomy" id="582667"/>
    <lineage>
        <taxon>Bacteria</taxon>
        <taxon>Pseudomonadati</taxon>
        <taxon>Pseudomonadota</taxon>
        <taxon>Alphaproteobacteria</taxon>
        <taxon>Hyphomicrobiales</taxon>
        <taxon>Methylobacteriaceae</taxon>
        <taxon>Methylobacterium</taxon>
    </lineage>
</organism>
<evidence type="ECO:0000256" key="1">
    <source>
        <dbReference type="SAM" id="SignalP"/>
    </source>
</evidence>
<evidence type="ECO:0000313" key="2">
    <source>
        <dbReference type="EMBL" id="SFM72298.1"/>
    </source>
</evidence>
<sequence length="115" mass="12514">MNHRIAAISLAAALSACQAAAPEPRQSVVLQEDLSRLRADRDAGRISYTEWAQRTGAAARASVVLTPEQEQAIAFRMQLARRVDAGELTPAQFEQESARALERLKAAQGNARTRS</sequence>
<protein>
    <recommendedName>
        <fullName evidence="4">Short C-terminal domain-containing protein</fullName>
    </recommendedName>
</protein>
<proteinExistence type="predicted"/>
<dbReference type="PROSITE" id="PS51257">
    <property type="entry name" value="PROKAR_LIPOPROTEIN"/>
    <property type="match status" value="1"/>
</dbReference>
<evidence type="ECO:0000313" key="3">
    <source>
        <dbReference type="Proteomes" id="UP000199048"/>
    </source>
</evidence>
<gene>
    <name evidence="2" type="ORF">SAMN05192568_10508</name>
</gene>
<keyword evidence="1" id="KW-0732">Signal</keyword>
<dbReference type="EMBL" id="FOTK01000050">
    <property type="protein sequence ID" value="SFM72298.1"/>
    <property type="molecule type" value="Genomic_DNA"/>
</dbReference>